<reference evidence="3 4" key="1">
    <citation type="submission" date="2019-11" db="EMBL/GenBank/DDBJ databases">
        <authorList>
            <person name="Holert J."/>
        </authorList>
    </citation>
    <scope>NUCLEOTIDE SEQUENCE [LARGE SCALE GENOMIC DNA]</scope>
    <source>
        <strain evidence="3">BC5_2</strain>
    </source>
</reference>
<dbReference type="Gene3D" id="3.60.40.10">
    <property type="entry name" value="PPM-type phosphatase domain"/>
    <property type="match status" value="1"/>
</dbReference>
<protein>
    <submittedName>
        <fullName evidence="3">Protein phosphatase PrpC</fullName>
        <ecNumber evidence="3">3.1.3.16</ecNumber>
    </submittedName>
</protein>
<feature type="transmembrane region" description="Helical" evidence="1">
    <location>
        <begin position="250"/>
        <end position="269"/>
    </location>
</feature>
<sequence>MEKLSNASQTETGLVRQNNQDCFLADEKLGLWLVADGMGGHQSGEIASQLASDIIQSEVDAGATIERAILTAHAGIMNASSSGGKSEDCMGTTVVALHTNAKDYTIGWVGDSRAYLWDRKQKTLKQITKDHSYVQSLYDQGIITQQQMREHLHKNIITQSLGINTPEAFAVDTLKKRWKPEQTILLCSDGLTDSVSDADMNNLLTANHEKSLSELAELLCHAANQSGGKDNITVQLVDTPVKNNKITRTLLAAGTLATALAALALSLLINTHN</sequence>
<dbReference type="Proteomes" id="UP000434580">
    <property type="component" value="Unassembled WGS sequence"/>
</dbReference>
<dbReference type="SMART" id="SM00332">
    <property type="entry name" value="PP2Cc"/>
    <property type="match status" value="1"/>
</dbReference>
<dbReference type="EC" id="3.1.3.16" evidence="3"/>
<dbReference type="PROSITE" id="PS51746">
    <property type="entry name" value="PPM_2"/>
    <property type="match status" value="1"/>
</dbReference>
<organism evidence="3 4">
    <name type="scientific">BD1-7 clade bacterium</name>
    <dbReference type="NCBI Taxonomy" id="2029982"/>
    <lineage>
        <taxon>Bacteria</taxon>
        <taxon>Pseudomonadati</taxon>
        <taxon>Pseudomonadota</taxon>
        <taxon>Gammaproteobacteria</taxon>
        <taxon>Cellvibrionales</taxon>
        <taxon>Spongiibacteraceae</taxon>
        <taxon>BD1-7 clade</taxon>
    </lineage>
</organism>
<dbReference type="OrthoDB" id="9801841at2"/>
<dbReference type="AlphaFoldDB" id="A0A5S9QNF9"/>
<keyword evidence="3" id="KW-0378">Hydrolase</keyword>
<dbReference type="Pfam" id="PF13672">
    <property type="entry name" value="PP2C_2"/>
    <property type="match status" value="1"/>
</dbReference>
<dbReference type="SMART" id="SM00331">
    <property type="entry name" value="PP2C_SIG"/>
    <property type="match status" value="1"/>
</dbReference>
<evidence type="ECO:0000256" key="1">
    <source>
        <dbReference type="SAM" id="Phobius"/>
    </source>
</evidence>
<evidence type="ECO:0000313" key="3">
    <source>
        <dbReference type="EMBL" id="CAA0119140.1"/>
    </source>
</evidence>
<evidence type="ECO:0000313" key="4">
    <source>
        <dbReference type="Proteomes" id="UP000434580"/>
    </source>
</evidence>
<gene>
    <name evidence="3" type="primary">prpC_2</name>
    <name evidence="3" type="ORF">DPBNPPHM_02406</name>
</gene>
<dbReference type="GO" id="GO:0004722">
    <property type="term" value="F:protein serine/threonine phosphatase activity"/>
    <property type="evidence" value="ECO:0007669"/>
    <property type="project" value="UniProtKB-EC"/>
</dbReference>
<proteinExistence type="predicted"/>
<dbReference type="InterPro" id="IPR036457">
    <property type="entry name" value="PPM-type-like_dom_sf"/>
</dbReference>
<dbReference type="EMBL" id="CACSII010000020">
    <property type="protein sequence ID" value="CAA0119140.1"/>
    <property type="molecule type" value="Genomic_DNA"/>
</dbReference>
<dbReference type="SUPFAM" id="SSF81606">
    <property type="entry name" value="PP2C-like"/>
    <property type="match status" value="1"/>
</dbReference>
<dbReference type="CDD" id="cd00143">
    <property type="entry name" value="PP2Cc"/>
    <property type="match status" value="1"/>
</dbReference>
<keyword evidence="1" id="KW-0472">Membrane</keyword>
<dbReference type="InterPro" id="IPR015655">
    <property type="entry name" value="PP2C"/>
</dbReference>
<accession>A0A5S9QNF9</accession>
<evidence type="ECO:0000259" key="2">
    <source>
        <dbReference type="PROSITE" id="PS51746"/>
    </source>
</evidence>
<keyword evidence="1" id="KW-1133">Transmembrane helix</keyword>
<feature type="domain" description="PPM-type phosphatase" evidence="2">
    <location>
        <begin position="4"/>
        <end position="239"/>
    </location>
</feature>
<dbReference type="PANTHER" id="PTHR47992">
    <property type="entry name" value="PROTEIN PHOSPHATASE"/>
    <property type="match status" value="1"/>
</dbReference>
<name>A0A5S9QNF9_9GAMM</name>
<dbReference type="InterPro" id="IPR001932">
    <property type="entry name" value="PPM-type_phosphatase-like_dom"/>
</dbReference>
<keyword evidence="1" id="KW-0812">Transmembrane</keyword>